<dbReference type="InterPro" id="IPR050600">
    <property type="entry name" value="SETD3_SETD6_MTase"/>
</dbReference>
<dbReference type="Pfam" id="PF00856">
    <property type="entry name" value="SET"/>
    <property type="match status" value="1"/>
</dbReference>
<sequence length="333" mass="37820">MRLGARITNAWFQRPIFILSSRICFKLQSSTYSSKVSPCLNKEFDEFLPWLRRKAGIEISSVLSIGNSVYGRSLFASKFIQAGDCVLKVPFNVQITPVNVPPEIDSFLGDEVGNVARLAIVILVEQKMVQDSEWAPYINSLPQFGELHSTIFWSGEELEMIRLSSVYQETIYQQTQIEKEFSAIKPAINHFPQIFEDITFKDFMHVHALEHQTTNDLAFSSLMAYQKLLIEESTCWISCMGKLKGPIIDFLNHDGVSEAVVLSDEDKQISEVIADRDYAPGEQVQIRVNIPYHDPLRIMKYEILHKHCMPTTTDINGFDSGGNSFTIKLVLIS</sequence>
<gene>
    <name evidence="2" type="ORF">HHK36_016499</name>
</gene>
<keyword evidence="3" id="KW-1185">Reference proteome</keyword>
<dbReference type="InterPro" id="IPR001214">
    <property type="entry name" value="SET_dom"/>
</dbReference>
<dbReference type="InterPro" id="IPR046341">
    <property type="entry name" value="SET_dom_sf"/>
</dbReference>
<dbReference type="OrthoDB" id="441812at2759"/>
<dbReference type="AlphaFoldDB" id="A0A835DER2"/>
<dbReference type="Gene3D" id="3.90.1410.10">
    <property type="entry name" value="set domain protein methyltransferase, domain 1"/>
    <property type="match status" value="1"/>
</dbReference>
<evidence type="ECO:0000313" key="2">
    <source>
        <dbReference type="EMBL" id="KAF8397579.1"/>
    </source>
</evidence>
<name>A0A835DER2_TETSI</name>
<dbReference type="SUPFAM" id="SSF82199">
    <property type="entry name" value="SET domain"/>
    <property type="match status" value="1"/>
</dbReference>
<accession>A0A835DER2</accession>
<reference evidence="2 3" key="1">
    <citation type="submission" date="2020-04" db="EMBL/GenBank/DDBJ databases">
        <title>Plant Genome Project.</title>
        <authorList>
            <person name="Zhang R.-G."/>
        </authorList>
    </citation>
    <scope>NUCLEOTIDE SEQUENCE [LARGE SCALE GENOMIC DNA]</scope>
    <source>
        <strain evidence="2">YNK0</strain>
        <tissue evidence="2">Leaf</tissue>
    </source>
</reference>
<dbReference type="EMBL" id="JABCRI010000011">
    <property type="protein sequence ID" value="KAF8397579.1"/>
    <property type="molecule type" value="Genomic_DNA"/>
</dbReference>
<evidence type="ECO:0000313" key="3">
    <source>
        <dbReference type="Proteomes" id="UP000655225"/>
    </source>
</evidence>
<comment type="caution">
    <text evidence="2">The sequence shown here is derived from an EMBL/GenBank/DDBJ whole genome shotgun (WGS) entry which is preliminary data.</text>
</comment>
<feature type="domain" description="SET" evidence="1">
    <location>
        <begin position="71"/>
        <end position="284"/>
    </location>
</feature>
<dbReference type="GO" id="GO:0016279">
    <property type="term" value="F:protein-lysine N-methyltransferase activity"/>
    <property type="evidence" value="ECO:0007669"/>
    <property type="project" value="TreeGrafter"/>
</dbReference>
<protein>
    <recommendedName>
        <fullName evidence="1">SET domain-containing protein</fullName>
    </recommendedName>
</protein>
<organism evidence="2 3">
    <name type="scientific">Tetracentron sinense</name>
    <name type="common">Spur-leaf</name>
    <dbReference type="NCBI Taxonomy" id="13715"/>
    <lineage>
        <taxon>Eukaryota</taxon>
        <taxon>Viridiplantae</taxon>
        <taxon>Streptophyta</taxon>
        <taxon>Embryophyta</taxon>
        <taxon>Tracheophyta</taxon>
        <taxon>Spermatophyta</taxon>
        <taxon>Magnoliopsida</taxon>
        <taxon>Trochodendrales</taxon>
        <taxon>Trochodendraceae</taxon>
        <taxon>Tetracentron</taxon>
    </lineage>
</organism>
<proteinExistence type="predicted"/>
<dbReference type="Proteomes" id="UP000655225">
    <property type="component" value="Unassembled WGS sequence"/>
</dbReference>
<dbReference type="PANTHER" id="PTHR13271">
    <property type="entry name" value="UNCHARACTERIZED PUTATIVE METHYLTRANSFERASE"/>
    <property type="match status" value="1"/>
</dbReference>
<evidence type="ECO:0000259" key="1">
    <source>
        <dbReference type="Pfam" id="PF00856"/>
    </source>
</evidence>
<dbReference type="PANTHER" id="PTHR13271:SF134">
    <property type="entry name" value="OS01G0976450 PROTEIN"/>
    <property type="match status" value="1"/>
</dbReference>
<dbReference type="OMA" id="ESTCWIS"/>